<protein>
    <recommendedName>
        <fullName evidence="1">Putative restriction endonuclease domain-containing protein</fullName>
    </recommendedName>
</protein>
<comment type="caution">
    <text evidence="2">The sequence shown here is derived from an EMBL/GenBank/DDBJ whole genome shotgun (WGS) entry which is preliminary data.</text>
</comment>
<dbReference type="Pfam" id="PF05685">
    <property type="entry name" value="Uma2"/>
    <property type="match status" value="1"/>
</dbReference>
<dbReference type="InterPro" id="IPR012296">
    <property type="entry name" value="Nuclease_put_TT1808"/>
</dbReference>
<dbReference type="Gene3D" id="3.90.1570.10">
    <property type="entry name" value="tt1808, chain A"/>
    <property type="match status" value="1"/>
</dbReference>
<accession>A0ABP8JYC7</accession>
<dbReference type="InterPro" id="IPR008538">
    <property type="entry name" value="Uma2"/>
</dbReference>
<evidence type="ECO:0000313" key="2">
    <source>
        <dbReference type="EMBL" id="GAA4398005.1"/>
    </source>
</evidence>
<dbReference type="CDD" id="cd06260">
    <property type="entry name" value="DUF820-like"/>
    <property type="match status" value="1"/>
</dbReference>
<dbReference type="EMBL" id="BAABHB010000001">
    <property type="protein sequence ID" value="GAA4398005.1"/>
    <property type="molecule type" value="Genomic_DNA"/>
</dbReference>
<sequence>MVQSSASTHPQTFEEFLNWEPMDGYKYEWNDGEIIRFSGMKKKQYYIYDVLNNLFIEKGYHRTGTFIAEPDVMLTVIQMRRPDIAYFTKAQINQGRHGDDVIPEFVIEILSESDLAYRIEEKLTEYFKAGVKVVWNIIPDPEQQVVYVYTSRKHVTICLEDDICSAAPVLPDFAISVNELFAQPTA</sequence>
<name>A0ABP8JYC7_9BACT</name>
<organism evidence="2 3">
    <name type="scientific">Nibrella viscosa</name>
    <dbReference type="NCBI Taxonomy" id="1084524"/>
    <lineage>
        <taxon>Bacteria</taxon>
        <taxon>Pseudomonadati</taxon>
        <taxon>Bacteroidota</taxon>
        <taxon>Cytophagia</taxon>
        <taxon>Cytophagales</taxon>
        <taxon>Spirosomataceae</taxon>
        <taxon>Nibrella</taxon>
    </lineage>
</organism>
<keyword evidence="3" id="KW-1185">Reference proteome</keyword>
<dbReference type="InterPro" id="IPR011335">
    <property type="entry name" value="Restrct_endonuc-II-like"/>
</dbReference>
<feature type="domain" description="Putative restriction endonuclease" evidence="1">
    <location>
        <begin position="13"/>
        <end position="177"/>
    </location>
</feature>
<reference evidence="3" key="1">
    <citation type="journal article" date="2019" name="Int. J. Syst. Evol. Microbiol.">
        <title>The Global Catalogue of Microorganisms (GCM) 10K type strain sequencing project: providing services to taxonomists for standard genome sequencing and annotation.</title>
        <authorList>
            <consortium name="The Broad Institute Genomics Platform"/>
            <consortium name="The Broad Institute Genome Sequencing Center for Infectious Disease"/>
            <person name="Wu L."/>
            <person name="Ma J."/>
        </authorList>
    </citation>
    <scope>NUCLEOTIDE SEQUENCE [LARGE SCALE GENOMIC DNA]</scope>
    <source>
        <strain evidence="3">JCM 17925</strain>
    </source>
</reference>
<evidence type="ECO:0000259" key="1">
    <source>
        <dbReference type="Pfam" id="PF05685"/>
    </source>
</evidence>
<dbReference type="PANTHER" id="PTHR34107">
    <property type="entry name" value="SLL0198 PROTEIN-RELATED"/>
    <property type="match status" value="1"/>
</dbReference>
<dbReference type="RefSeq" id="WP_345264202.1">
    <property type="nucleotide sequence ID" value="NZ_BAABHB010000001.1"/>
</dbReference>
<evidence type="ECO:0000313" key="3">
    <source>
        <dbReference type="Proteomes" id="UP001500936"/>
    </source>
</evidence>
<proteinExistence type="predicted"/>
<gene>
    <name evidence="2" type="ORF">GCM10023187_08060</name>
</gene>
<dbReference type="Proteomes" id="UP001500936">
    <property type="component" value="Unassembled WGS sequence"/>
</dbReference>
<dbReference type="SUPFAM" id="SSF52980">
    <property type="entry name" value="Restriction endonuclease-like"/>
    <property type="match status" value="1"/>
</dbReference>
<dbReference type="PANTHER" id="PTHR34107:SF4">
    <property type="entry name" value="SLL1222 PROTEIN"/>
    <property type="match status" value="1"/>
</dbReference>